<dbReference type="InterPro" id="IPR049942">
    <property type="entry name" value="DML1/Misato"/>
</dbReference>
<reference evidence="6" key="2">
    <citation type="journal article" date="2024" name="Plant">
        <title>Genomic evolution and insights into agronomic trait innovations of Sesamum species.</title>
        <authorList>
            <person name="Miao H."/>
            <person name="Wang L."/>
            <person name="Qu L."/>
            <person name="Liu H."/>
            <person name="Sun Y."/>
            <person name="Le M."/>
            <person name="Wang Q."/>
            <person name="Wei S."/>
            <person name="Zheng Y."/>
            <person name="Lin W."/>
            <person name="Duan Y."/>
            <person name="Cao H."/>
            <person name="Xiong S."/>
            <person name="Wang X."/>
            <person name="Wei L."/>
            <person name="Li C."/>
            <person name="Ma Q."/>
            <person name="Ju M."/>
            <person name="Zhao R."/>
            <person name="Li G."/>
            <person name="Mu C."/>
            <person name="Tian Q."/>
            <person name="Mei H."/>
            <person name="Zhang T."/>
            <person name="Gao T."/>
            <person name="Zhang H."/>
        </authorList>
    </citation>
    <scope>NUCLEOTIDE SEQUENCE</scope>
    <source>
        <strain evidence="6">3651</strain>
    </source>
</reference>
<accession>A0AAE1Y744</accession>
<dbReference type="AlphaFoldDB" id="A0AAE1Y744"/>
<dbReference type="InterPro" id="IPR029209">
    <property type="entry name" value="DML1/Misato_tubulin"/>
</dbReference>
<dbReference type="PANTHER" id="PTHR13391:SF0">
    <property type="entry name" value="PROTEIN MISATO HOMOLOG 1"/>
    <property type="match status" value="1"/>
</dbReference>
<dbReference type="Gene3D" id="3.40.50.1440">
    <property type="entry name" value="Tubulin/FtsZ, GTPase domain"/>
    <property type="match status" value="1"/>
</dbReference>
<evidence type="ECO:0000256" key="2">
    <source>
        <dbReference type="ARBA" id="ARBA00008507"/>
    </source>
</evidence>
<dbReference type="GO" id="GO:0005739">
    <property type="term" value="C:mitochondrion"/>
    <property type="evidence" value="ECO:0007669"/>
    <property type="project" value="UniProtKB-SubCell"/>
</dbReference>
<comment type="subcellular location">
    <subcellularLocation>
        <location evidence="1">Mitochondrion</location>
    </subcellularLocation>
</comment>
<feature type="domain" description="Misato Segment II tubulin-like" evidence="4">
    <location>
        <begin position="146"/>
        <end position="264"/>
    </location>
</feature>
<proteinExistence type="inferred from homology"/>
<feature type="domain" description="DML1/Misato tubulin" evidence="5">
    <location>
        <begin position="300"/>
        <end position="481"/>
    </location>
</feature>
<dbReference type="CDD" id="cd06060">
    <property type="entry name" value="misato"/>
    <property type="match status" value="1"/>
</dbReference>
<comment type="similarity">
    <text evidence="2">Belongs to the misato family.</text>
</comment>
<evidence type="ECO:0000256" key="3">
    <source>
        <dbReference type="ARBA" id="ARBA00023128"/>
    </source>
</evidence>
<organism evidence="6 7">
    <name type="scientific">Sesamum alatum</name>
    <dbReference type="NCBI Taxonomy" id="300844"/>
    <lineage>
        <taxon>Eukaryota</taxon>
        <taxon>Viridiplantae</taxon>
        <taxon>Streptophyta</taxon>
        <taxon>Embryophyta</taxon>
        <taxon>Tracheophyta</taxon>
        <taxon>Spermatophyta</taxon>
        <taxon>Magnoliopsida</taxon>
        <taxon>eudicotyledons</taxon>
        <taxon>Gunneridae</taxon>
        <taxon>Pentapetalae</taxon>
        <taxon>asterids</taxon>
        <taxon>lamiids</taxon>
        <taxon>Lamiales</taxon>
        <taxon>Pedaliaceae</taxon>
        <taxon>Sesamum</taxon>
    </lineage>
</organism>
<evidence type="ECO:0000259" key="4">
    <source>
        <dbReference type="Pfam" id="PF10644"/>
    </source>
</evidence>
<protein>
    <submittedName>
        <fullName evidence="6">Protein misato1</fullName>
    </submittedName>
</protein>
<dbReference type="Pfam" id="PF14881">
    <property type="entry name" value="Tubulin_3"/>
    <property type="match status" value="1"/>
</dbReference>
<dbReference type="SUPFAM" id="SSF52490">
    <property type="entry name" value="Tubulin nucleotide-binding domain-like"/>
    <property type="match status" value="1"/>
</dbReference>
<evidence type="ECO:0000313" key="6">
    <source>
        <dbReference type="EMBL" id="KAK4424557.1"/>
    </source>
</evidence>
<name>A0AAE1Y744_9LAMI</name>
<reference evidence="6" key="1">
    <citation type="submission" date="2020-06" db="EMBL/GenBank/DDBJ databases">
        <authorList>
            <person name="Li T."/>
            <person name="Hu X."/>
            <person name="Zhang T."/>
            <person name="Song X."/>
            <person name="Zhang H."/>
            <person name="Dai N."/>
            <person name="Sheng W."/>
            <person name="Hou X."/>
            <person name="Wei L."/>
        </authorList>
    </citation>
    <scope>NUCLEOTIDE SEQUENCE</scope>
    <source>
        <strain evidence="6">3651</strain>
        <tissue evidence="6">Leaf</tissue>
    </source>
</reference>
<dbReference type="PANTHER" id="PTHR13391">
    <property type="entry name" value="MITOCHONDRIAL DISTRIBUTION REGULATOR MISATO"/>
    <property type="match status" value="1"/>
</dbReference>
<dbReference type="Proteomes" id="UP001293254">
    <property type="component" value="Unassembled WGS sequence"/>
</dbReference>
<evidence type="ECO:0000313" key="7">
    <source>
        <dbReference type="Proteomes" id="UP001293254"/>
    </source>
</evidence>
<keyword evidence="7" id="KW-1185">Reference proteome</keyword>
<dbReference type="EMBL" id="JACGWO010000006">
    <property type="protein sequence ID" value="KAK4424557.1"/>
    <property type="molecule type" value="Genomic_DNA"/>
</dbReference>
<dbReference type="InterPro" id="IPR019605">
    <property type="entry name" value="Misato_II_tubulin-like"/>
</dbReference>
<evidence type="ECO:0000259" key="5">
    <source>
        <dbReference type="Pfam" id="PF14881"/>
    </source>
</evidence>
<keyword evidence="3" id="KW-0496">Mitochondrion</keyword>
<dbReference type="GO" id="GO:0007005">
    <property type="term" value="P:mitochondrion organization"/>
    <property type="evidence" value="ECO:0007669"/>
    <property type="project" value="InterPro"/>
</dbReference>
<comment type="caution">
    <text evidence="6">The sequence shown here is derived from an EMBL/GenBank/DDBJ whole genome shotgun (WGS) entry which is preliminary data.</text>
</comment>
<gene>
    <name evidence="6" type="ORF">Salat_1649200</name>
</gene>
<dbReference type="Pfam" id="PF10644">
    <property type="entry name" value="Misat_Tub_SegII"/>
    <property type="match status" value="1"/>
</dbReference>
<evidence type="ECO:0000256" key="1">
    <source>
        <dbReference type="ARBA" id="ARBA00004173"/>
    </source>
</evidence>
<sequence length="693" mass="76625">MISISVPEEKNWDSREEVFLLTESRKEDKRAFPKLGLPDLKAASSPPAHLQAQLSLLPGLSSSFRLNRGWNAASVTIRNRSSVAARQYCCVCLLIKEALLLPLYLGTQEGLGRASIVRPAILDTKLLFSSSYSESSGCFFLLRRMKEIVTIQVGSYANFVGSHFWNFQDELLGLADNPTSDPIFRSHSLNMDVLYRTGETQQGILTYTPRLVSVGFQGSLGSVSTRGTLYNEVPERSVDTLTWTGPVTTHTSQPLKKNLFLQSLYLEETENVGTSRDCASRNADLCPEVQDKDIVECLENEVQYWTDFSKVHYHPQSLYELSGLWADIEDFNNYGIGREAFSGGLHAEEINERLRFFVEECDLPQGIQFIIDDSGGFSGIAGEFLESIADEYTNIPVLLYSVRSPYSSLDSTNRKLTLSRKLHDAVSFSKLATFSKLFVPMGLPSLRTSRMSKYLCLEDQKPYHTSAVYASAIHSISLPFRMPPLGPSAQLSYTCGAVDVNELVQMLAGQARQNMVMALDIAMPAPALSDVQCRQSLLENLHPLTPEIAEDVEDMHALESITIHGALGSGCKRASVSEVKDAVEAAYSSAAERPRFSHLSVAQCPLPIPLPFPSIFGNRVGRHARLRSSNCVLPFLENRLENLRKFGIARGALGSELLASWGFGKDDVEDMGEMLSNVVRTLNPVADLSSDSD</sequence>
<dbReference type="InterPro" id="IPR036525">
    <property type="entry name" value="Tubulin/FtsZ_GTPase_sf"/>
</dbReference>